<accession>A0ABP8MVV1</accession>
<evidence type="ECO:0000313" key="2">
    <source>
        <dbReference type="EMBL" id="GAA4455853.1"/>
    </source>
</evidence>
<name>A0ABP8MVV1_9BACT</name>
<feature type="chain" id="PRO_5046454725" description="Cell surface protein SprA" evidence="1">
    <location>
        <begin position="24"/>
        <end position="1152"/>
    </location>
</feature>
<sequence>MPRHLFFLLLTLFFCGASGVAQNRVAGLSNKRLKKIPVRDSLRIDTGSIAHAFILQTDSTDYTIDPLSATIRWIRRPASDSVWISYRLLPVNFTQSLQHKGTELINNTYRFNQPAQQSNGKFVDNDQLELNGSYGRSFSVGNNQDVVSNSNFNLQASGYLPDSIKIEAALTDNTIPFQPDGNTSSLQEFDQISVRLSKNRRSMMLGDYNLNKPDAYFLNFTKRTQGLFLQSEDRLGKHLFNRSGLSASVAKGEFARNIFNGQEGNQGPYRLTGNNGEQLFVVLAGTEKVYVDNMLQERGENADYIINYNTNEIRFMPRRPINRFSRIQVEFEYRTNNYLNSMLYAYDELNIGKHWQLKLNAYSNQDARNQSYQQALSTDQKNFLASLGDSIQHAYMPNIAADTFAANKILYRIKDTIIAGVSYDSIFEYTTTNSGTLYTVGFSYVGSGKGDYTLAGSNANGRVYQWIPPSGSQKRGDYAAVSLIITPKAHRFASIAAQYKIDSVRSFYVELAGSDKDPNTFSQLDNASHKGIASKIIYEDTRHPGSKKDSAANWTIKNYIQYEYVQSRFRAIAPYRSVEFGRDWSVPLSGISPDEHWGTYAIRVAHRKAGVLDYTVSKYLRGNDYSGLKNMVSYQVDRKLVHSGFLLSYMQAEDSQNRVKLFKPSVFTAVNIGARQQHTLGGSYSVEHNEVRNKSNDTLAANSFYFDITTVYLRSRTPEKISYNLTYFNRRDFAIAGYDFKRYTSSDNVNLQLSLLNSRLHQFSATGSYRNLKTDSSAALRPEETVLGRMQYDGIWAKRSVVWSTLYELGTGQEQKRTFTYLQVPAGQGVYNWIDYNNDGLQQLNEFVTALYPDQKLYVRVYSISNEYIRVNNMMFNQSVNLDPANLLEGRRQAWSKFLSRFSAQLAIQLNNKILKDAGEAVFNPAENRFADSTVLQTATTLNNSFYFNRNSSEWGIDYNAVNNSGKQLLNYGLTETQSRQDYLKFRAALSRSWTITLGGRKGLRSNISAVNDGSSYRQQYKAIEPALIWLNKSSLRISTSGRYEERTNDPLYGGEKADLRSLVLEARLSQATTGIIQLRITYSQINYSGRASSPVAYFMLDGLKKGNNLLWYLNWQRKLGRGIELFIEYEGRKTGSDAVINTGRMSLKAVL</sequence>
<evidence type="ECO:0000313" key="3">
    <source>
        <dbReference type="Proteomes" id="UP001501410"/>
    </source>
</evidence>
<dbReference type="EMBL" id="BAABEZ010000022">
    <property type="protein sequence ID" value="GAA4455853.1"/>
    <property type="molecule type" value="Genomic_DNA"/>
</dbReference>
<protein>
    <recommendedName>
        <fullName evidence="4">Cell surface protein SprA</fullName>
    </recommendedName>
</protein>
<proteinExistence type="predicted"/>
<keyword evidence="1" id="KW-0732">Signal</keyword>
<reference evidence="3" key="1">
    <citation type="journal article" date="2019" name="Int. J. Syst. Evol. Microbiol.">
        <title>The Global Catalogue of Microorganisms (GCM) 10K type strain sequencing project: providing services to taxonomists for standard genome sequencing and annotation.</title>
        <authorList>
            <consortium name="The Broad Institute Genomics Platform"/>
            <consortium name="The Broad Institute Genome Sequencing Center for Infectious Disease"/>
            <person name="Wu L."/>
            <person name="Ma J."/>
        </authorList>
    </citation>
    <scope>NUCLEOTIDE SEQUENCE [LARGE SCALE GENOMIC DNA]</scope>
    <source>
        <strain evidence="3">JCM 31921</strain>
    </source>
</reference>
<organism evidence="2 3">
    <name type="scientific">Rurimicrobium arvi</name>
    <dbReference type="NCBI Taxonomy" id="2049916"/>
    <lineage>
        <taxon>Bacteria</taxon>
        <taxon>Pseudomonadati</taxon>
        <taxon>Bacteroidota</taxon>
        <taxon>Chitinophagia</taxon>
        <taxon>Chitinophagales</taxon>
        <taxon>Chitinophagaceae</taxon>
        <taxon>Rurimicrobium</taxon>
    </lineage>
</organism>
<evidence type="ECO:0000256" key="1">
    <source>
        <dbReference type="SAM" id="SignalP"/>
    </source>
</evidence>
<dbReference type="Proteomes" id="UP001501410">
    <property type="component" value="Unassembled WGS sequence"/>
</dbReference>
<comment type="caution">
    <text evidence="2">The sequence shown here is derived from an EMBL/GenBank/DDBJ whole genome shotgun (WGS) entry which is preliminary data.</text>
</comment>
<gene>
    <name evidence="2" type="ORF">GCM10023092_20210</name>
</gene>
<evidence type="ECO:0008006" key="4">
    <source>
        <dbReference type="Google" id="ProtNLM"/>
    </source>
</evidence>
<feature type="signal peptide" evidence="1">
    <location>
        <begin position="1"/>
        <end position="23"/>
    </location>
</feature>
<dbReference type="RefSeq" id="WP_344826332.1">
    <property type="nucleotide sequence ID" value="NZ_BAABEZ010000022.1"/>
</dbReference>
<keyword evidence="3" id="KW-1185">Reference proteome</keyword>